<dbReference type="KEGG" id="marq:MARGE09_P3545"/>
<dbReference type="SUPFAM" id="SSF103642">
    <property type="entry name" value="Sec-C motif"/>
    <property type="match status" value="1"/>
</dbReference>
<dbReference type="Proteomes" id="UP001320119">
    <property type="component" value="Chromosome"/>
</dbReference>
<evidence type="ECO:0000313" key="2">
    <source>
        <dbReference type="EMBL" id="BCD99344.1"/>
    </source>
</evidence>
<gene>
    <name evidence="2" type="ORF">MARGE09_P3545</name>
</gene>
<dbReference type="AlphaFoldDB" id="A0AAN1WKN7"/>
<dbReference type="PANTHER" id="PTHR33747">
    <property type="entry name" value="UPF0225 PROTEIN SCO1677"/>
    <property type="match status" value="1"/>
</dbReference>
<dbReference type="EMBL" id="AP023086">
    <property type="protein sequence ID" value="BCD99344.1"/>
    <property type="molecule type" value="Genomic_DNA"/>
</dbReference>
<accession>A0AAN1WKN7</accession>
<evidence type="ECO:0000313" key="3">
    <source>
        <dbReference type="Proteomes" id="UP001320119"/>
    </source>
</evidence>
<feature type="region of interest" description="Disordered" evidence="1">
    <location>
        <begin position="241"/>
        <end position="265"/>
    </location>
</feature>
<reference evidence="2 3" key="1">
    <citation type="journal article" date="2022" name="IScience">
        <title>An ultrasensitive nanofiber-based assay for enzymatic hydrolysis and deep-sea microbial degradation of cellulose.</title>
        <authorList>
            <person name="Tsudome M."/>
            <person name="Tachioka M."/>
            <person name="Miyazaki M."/>
            <person name="Uchimura K."/>
            <person name="Tsuda M."/>
            <person name="Takaki Y."/>
            <person name="Deguchi S."/>
        </authorList>
    </citation>
    <scope>NUCLEOTIDE SEQUENCE [LARGE SCALE GENOMIC DNA]</scope>
    <source>
        <strain evidence="2 3">GE09</strain>
    </source>
</reference>
<evidence type="ECO:0000256" key="1">
    <source>
        <dbReference type="SAM" id="MobiDB-lite"/>
    </source>
</evidence>
<organism evidence="2 3">
    <name type="scientific">Marinagarivorans cellulosilyticus</name>
    <dbReference type="NCBI Taxonomy" id="2721545"/>
    <lineage>
        <taxon>Bacteria</taxon>
        <taxon>Pseudomonadati</taxon>
        <taxon>Pseudomonadota</taxon>
        <taxon>Gammaproteobacteria</taxon>
        <taxon>Cellvibrionales</taxon>
        <taxon>Cellvibrionaceae</taxon>
        <taxon>Marinagarivorans</taxon>
    </lineage>
</organism>
<name>A0AAN1WKN7_9GAMM</name>
<dbReference type="RefSeq" id="WP_236984535.1">
    <property type="nucleotide sequence ID" value="NZ_AP023086.1"/>
</dbReference>
<proteinExistence type="predicted"/>
<protein>
    <submittedName>
        <fullName evidence="2">Uncharacterized protein</fullName>
    </submittedName>
</protein>
<keyword evidence="3" id="KW-1185">Reference proteome</keyword>
<dbReference type="Pfam" id="PF02810">
    <property type="entry name" value="SEC-C"/>
    <property type="match status" value="1"/>
</dbReference>
<dbReference type="InterPro" id="IPR010602">
    <property type="entry name" value="DUF1186"/>
</dbReference>
<dbReference type="Gene3D" id="3.10.450.50">
    <property type="match status" value="1"/>
</dbReference>
<dbReference type="PANTHER" id="PTHR33747:SF1">
    <property type="entry name" value="ADENYLATE CYCLASE-ASSOCIATED CAP C-TERMINAL DOMAIN-CONTAINING PROTEIN"/>
    <property type="match status" value="1"/>
</dbReference>
<sequence length="281" mass="31251">MYRDNPKILKLLQIGKPQASDLFPWRIYATELNFDDADIDDLIAVLTCEELNSAPSQSTEVWAALHAWRALGHLKTPKAIAPMISIFDRLCDDEWALDDLPFVFAAIGEPAIAPLSQFLQSPEHEEFAYALAASALTQIALQKTSLRAHILDIFSHYVQSPQETAYSFNGLLISNLIDLEAVELIEHIRSTYERKCVDESVCGDIEDVEIKLGLRAERDTERASLAQMLFNLAEGGTANDIRSQHNLSSPGLPYQRDAAKAGRNDPCPCGSGKKYKKCCNQ</sequence>
<dbReference type="Pfam" id="PF06685">
    <property type="entry name" value="DUF1186"/>
    <property type="match status" value="1"/>
</dbReference>
<dbReference type="InterPro" id="IPR004027">
    <property type="entry name" value="SEC_C_motif"/>
</dbReference>